<evidence type="ECO:0000256" key="4">
    <source>
        <dbReference type="ARBA" id="ARBA00023295"/>
    </source>
</evidence>
<dbReference type="InterPro" id="IPR013785">
    <property type="entry name" value="Aldolase_TIM"/>
</dbReference>
<keyword evidence="9" id="KW-1185">Reference proteome</keyword>
<dbReference type="Pfam" id="PF16499">
    <property type="entry name" value="Melibiase_2"/>
    <property type="match status" value="2"/>
</dbReference>
<sequence>MTRPPPGTLDKGARMTRWRIGAALLTAAAALLATGGQATAASNSEDADQHHPVTIARTPPMGWSSWSSLRGTISESIIEAQAKVMHDQLRGHGYQYVNIDAGWTAGVDEYGRSTWNTTKFPNGMAAVAQYVHKLGLKFGIYMVPGIPKAALDANSPIKGTPYHVNDVVDPTLPGNTAADGSGKLDFTKPGAAAYVQSQADLLASWGVDYIKMDFVGPGGGRVATDNRVDMQQWRQALDRTRRPIHLELSNSLSFDNAAVWQKYSNGWRIEGDIECYKHCVGLTNWAVRASLRFDDAPKWVPFAGPGHWNDLDSLEIGNGETDGLSADEKQSVMTLWAIESSPLLLGTDLTKLVPDDVKMITNDEVIRVDQSGHPAHPVSQATKQQVWVADNHNGSYTVALFNLGETPATVTANWSDLTPHRSLGFVRDVWTHKNLGPAWKTFSATLAPHASRLLTVYL</sequence>
<feature type="domain" description="Alpha galactosidase C-terminal" evidence="7">
    <location>
        <begin position="383"/>
        <end position="455"/>
    </location>
</feature>
<dbReference type="SUPFAM" id="SSF51445">
    <property type="entry name" value="(Trans)glycosidases"/>
    <property type="match status" value="1"/>
</dbReference>
<dbReference type="PANTHER" id="PTHR11452:SF33">
    <property type="entry name" value="ALPHA-GALACTOSIDASE 2"/>
    <property type="match status" value="1"/>
</dbReference>
<comment type="catalytic activity">
    <reaction evidence="5">
        <text>Hydrolysis of terminal, non-reducing alpha-D-galactose residues in alpha-D-galactosides, including galactose oligosaccharides, galactomannans and galactolipids.</text>
        <dbReference type="EC" id="3.2.1.22"/>
    </reaction>
</comment>
<dbReference type="InterPro" id="IPR013780">
    <property type="entry name" value="Glyco_hydro_b"/>
</dbReference>
<evidence type="ECO:0000256" key="1">
    <source>
        <dbReference type="ARBA" id="ARBA00009743"/>
    </source>
</evidence>
<evidence type="ECO:0000313" key="9">
    <source>
        <dbReference type="Proteomes" id="UP000256269"/>
    </source>
</evidence>
<dbReference type="PRINTS" id="PR00740">
    <property type="entry name" value="GLHYDRLASE27"/>
</dbReference>
<dbReference type="AlphaFoldDB" id="A0A3E0I028"/>
<dbReference type="EC" id="3.2.1.22" evidence="5"/>
<keyword evidence="5" id="KW-1015">Disulfide bond</keyword>
<dbReference type="OrthoDB" id="9807519at2"/>
<proteinExistence type="inferred from homology"/>
<evidence type="ECO:0000313" key="8">
    <source>
        <dbReference type="EMBL" id="REH51896.1"/>
    </source>
</evidence>
<dbReference type="EMBL" id="QUNO01000003">
    <property type="protein sequence ID" value="REH51896.1"/>
    <property type="molecule type" value="Genomic_DNA"/>
</dbReference>
<keyword evidence="3 5" id="KW-0378">Hydrolase</keyword>
<organism evidence="8 9">
    <name type="scientific">Kutzneria buriramensis</name>
    <dbReference type="NCBI Taxonomy" id="1045776"/>
    <lineage>
        <taxon>Bacteria</taxon>
        <taxon>Bacillati</taxon>
        <taxon>Actinomycetota</taxon>
        <taxon>Actinomycetes</taxon>
        <taxon>Pseudonocardiales</taxon>
        <taxon>Pseudonocardiaceae</taxon>
        <taxon>Kutzneria</taxon>
    </lineage>
</organism>
<evidence type="ECO:0000256" key="2">
    <source>
        <dbReference type="ARBA" id="ARBA00022729"/>
    </source>
</evidence>
<dbReference type="InterPro" id="IPR041233">
    <property type="entry name" value="Melibiase_C"/>
</dbReference>
<reference evidence="8 9" key="1">
    <citation type="submission" date="2018-08" db="EMBL/GenBank/DDBJ databases">
        <title>Genomic Encyclopedia of Archaeal and Bacterial Type Strains, Phase II (KMG-II): from individual species to whole genera.</title>
        <authorList>
            <person name="Goeker M."/>
        </authorList>
    </citation>
    <scope>NUCLEOTIDE SEQUENCE [LARGE SCALE GENOMIC DNA]</scope>
    <source>
        <strain evidence="8 9">DSM 45791</strain>
    </source>
</reference>
<evidence type="ECO:0000256" key="6">
    <source>
        <dbReference type="SAM" id="SignalP"/>
    </source>
</evidence>
<dbReference type="Pfam" id="PF17801">
    <property type="entry name" value="Melibiase_C"/>
    <property type="match status" value="1"/>
</dbReference>
<dbReference type="SUPFAM" id="SSF51011">
    <property type="entry name" value="Glycosyl hydrolase domain"/>
    <property type="match status" value="1"/>
</dbReference>
<dbReference type="Gene3D" id="2.60.40.1180">
    <property type="entry name" value="Golgi alpha-mannosidase II"/>
    <property type="match status" value="1"/>
</dbReference>
<name>A0A3E0I028_9PSEU</name>
<comment type="similarity">
    <text evidence="1 5">Belongs to the glycosyl hydrolase 27 family.</text>
</comment>
<keyword evidence="4 5" id="KW-0326">Glycosidase</keyword>
<dbReference type="PANTHER" id="PTHR11452">
    <property type="entry name" value="ALPHA-GALACTOSIDASE/ALPHA-N-ACETYLGALACTOSAMINIDASE"/>
    <property type="match status" value="1"/>
</dbReference>
<feature type="chain" id="PRO_5017739186" description="Alpha-galactosidase" evidence="6">
    <location>
        <begin position="41"/>
        <end position="458"/>
    </location>
</feature>
<gene>
    <name evidence="8" type="ORF">BCF44_103345</name>
</gene>
<dbReference type="InterPro" id="IPR017853">
    <property type="entry name" value="GH"/>
</dbReference>
<protein>
    <recommendedName>
        <fullName evidence="5">Alpha-galactosidase</fullName>
        <ecNumber evidence="5">3.2.1.22</ecNumber>
    </recommendedName>
    <alternativeName>
        <fullName evidence="5">Melibiase</fullName>
    </alternativeName>
</protein>
<evidence type="ECO:0000256" key="3">
    <source>
        <dbReference type="ARBA" id="ARBA00022801"/>
    </source>
</evidence>
<comment type="caution">
    <text evidence="8">The sequence shown here is derived from an EMBL/GenBank/DDBJ whole genome shotgun (WGS) entry which is preliminary data.</text>
</comment>
<evidence type="ECO:0000256" key="5">
    <source>
        <dbReference type="RuleBase" id="RU361168"/>
    </source>
</evidence>
<dbReference type="InterPro" id="IPR002241">
    <property type="entry name" value="Glyco_hydro_27"/>
</dbReference>
<dbReference type="Proteomes" id="UP000256269">
    <property type="component" value="Unassembled WGS sequence"/>
</dbReference>
<dbReference type="GO" id="GO:0005975">
    <property type="term" value="P:carbohydrate metabolic process"/>
    <property type="evidence" value="ECO:0007669"/>
    <property type="project" value="InterPro"/>
</dbReference>
<evidence type="ECO:0000259" key="7">
    <source>
        <dbReference type="Pfam" id="PF17801"/>
    </source>
</evidence>
<dbReference type="CDD" id="cd14792">
    <property type="entry name" value="GH27"/>
    <property type="match status" value="1"/>
</dbReference>
<accession>A0A3E0I028</accession>
<keyword evidence="2 6" id="KW-0732">Signal</keyword>
<feature type="signal peptide" evidence="6">
    <location>
        <begin position="1"/>
        <end position="40"/>
    </location>
</feature>
<dbReference type="Gene3D" id="3.20.20.70">
    <property type="entry name" value="Aldolase class I"/>
    <property type="match status" value="1"/>
</dbReference>
<dbReference type="GO" id="GO:0004557">
    <property type="term" value="F:alpha-galactosidase activity"/>
    <property type="evidence" value="ECO:0007669"/>
    <property type="project" value="UniProtKB-EC"/>
</dbReference>